<protein>
    <recommendedName>
        <fullName evidence="3">DUF4219 domain-containing protein</fullName>
    </recommendedName>
</protein>
<evidence type="ECO:0000313" key="1">
    <source>
        <dbReference type="EMBL" id="OOF94579.1"/>
    </source>
</evidence>
<sequence length="220" mass="24700">MIEITPIDTAGLPELTGPGNYEPWSEALEAHLRLTGLWSIMSDDTTSTPHPFSTPTQPQLHLPFRPPPPNRLPRFPQPNPNETARTILLQTLSPKILIEVMSIPSAKDIWTYLDKTYFIVNPLDGMQAALETRYLDSVCLLDYALKMKRALDKIDRTLGPGHGMPEMMRVQFLLCGLGSHWTEWLRDHQYELVGLGFERVVEVLRGGEGGDLVFILGGVL</sequence>
<reference evidence="2" key="1">
    <citation type="journal article" date="2017" name="Genome Biol.">
        <title>Comparative genomics reveals high biological diversity and specific adaptations in the industrially and medically important fungal genus Aspergillus.</title>
        <authorList>
            <person name="de Vries R.P."/>
            <person name="Riley R."/>
            <person name="Wiebenga A."/>
            <person name="Aguilar-Osorio G."/>
            <person name="Amillis S."/>
            <person name="Uchima C.A."/>
            <person name="Anderluh G."/>
            <person name="Asadollahi M."/>
            <person name="Askin M."/>
            <person name="Barry K."/>
            <person name="Battaglia E."/>
            <person name="Bayram O."/>
            <person name="Benocci T."/>
            <person name="Braus-Stromeyer S.A."/>
            <person name="Caldana C."/>
            <person name="Canovas D."/>
            <person name="Cerqueira G.C."/>
            <person name="Chen F."/>
            <person name="Chen W."/>
            <person name="Choi C."/>
            <person name="Clum A."/>
            <person name="Dos Santos R.A."/>
            <person name="Damasio A.R."/>
            <person name="Diallinas G."/>
            <person name="Emri T."/>
            <person name="Fekete E."/>
            <person name="Flipphi M."/>
            <person name="Freyberg S."/>
            <person name="Gallo A."/>
            <person name="Gournas C."/>
            <person name="Habgood R."/>
            <person name="Hainaut M."/>
            <person name="Harispe M.L."/>
            <person name="Henrissat B."/>
            <person name="Hilden K.S."/>
            <person name="Hope R."/>
            <person name="Hossain A."/>
            <person name="Karabika E."/>
            <person name="Karaffa L."/>
            <person name="Karanyi Z."/>
            <person name="Krasevec N."/>
            <person name="Kuo A."/>
            <person name="Kusch H."/>
            <person name="LaButti K."/>
            <person name="Lagendijk E.L."/>
            <person name="Lapidus A."/>
            <person name="Levasseur A."/>
            <person name="Lindquist E."/>
            <person name="Lipzen A."/>
            <person name="Logrieco A.F."/>
            <person name="MacCabe A."/>
            <person name="Maekelae M.R."/>
            <person name="Malavazi I."/>
            <person name="Melin P."/>
            <person name="Meyer V."/>
            <person name="Mielnichuk N."/>
            <person name="Miskei M."/>
            <person name="Molnar A.P."/>
            <person name="Mule G."/>
            <person name="Ngan C.Y."/>
            <person name="Orejas M."/>
            <person name="Orosz E."/>
            <person name="Ouedraogo J.P."/>
            <person name="Overkamp K.M."/>
            <person name="Park H.-S."/>
            <person name="Perrone G."/>
            <person name="Piumi F."/>
            <person name="Punt P.J."/>
            <person name="Ram A.F."/>
            <person name="Ramon A."/>
            <person name="Rauscher S."/>
            <person name="Record E."/>
            <person name="Riano-Pachon D.M."/>
            <person name="Robert V."/>
            <person name="Roehrig J."/>
            <person name="Ruller R."/>
            <person name="Salamov A."/>
            <person name="Salih N.S."/>
            <person name="Samson R.A."/>
            <person name="Sandor E."/>
            <person name="Sanguinetti M."/>
            <person name="Schuetze T."/>
            <person name="Sepcic K."/>
            <person name="Shelest E."/>
            <person name="Sherlock G."/>
            <person name="Sophianopoulou V."/>
            <person name="Squina F.M."/>
            <person name="Sun H."/>
            <person name="Susca A."/>
            <person name="Todd R.B."/>
            <person name="Tsang A."/>
            <person name="Unkles S.E."/>
            <person name="van de Wiele N."/>
            <person name="van Rossen-Uffink D."/>
            <person name="Oliveira J.V."/>
            <person name="Vesth T.C."/>
            <person name="Visser J."/>
            <person name="Yu J.-H."/>
            <person name="Zhou M."/>
            <person name="Andersen M.R."/>
            <person name="Archer D.B."/>
            <person name="Baker S.E."/>
            <person name="Benoit I."/>
            <person name="Brakhage A.A."/>
            <person name="Braus G.H."/>
            <person name="Fischer R."/>
            <person name="Frisvad J.C."/>
            <person name="Goldman G.H."/>
            <person name="Houbraken J."/>
            <person name="Oakley B."/>
            <person name="Pocsi I."/>
            <person name="Scazzocchio C."/>
            <person name="Seiboth B."/>
            <person name="vanKuyk P.A."/>
            <person name="Wortman J."/>
            <person name="Dyer P.S."/>
            <person name="Grigoriev I.V."/>
        </authorList>
    </citation>
    <scope>NUCLEOTIDE SEQUENCE [LARGE SCALE GENOMIC DNA]</scope>
    <source>
        <strain evidence="2">ITEM 5010</strain>
    </source>
</reference>
<proteinExistence type="predicted"/>
<evidence type="ECO:0000313" key="2">
    <source>
        <dbReference type="Proteomes" id="UP000188318"/>
    </source>
</evidence>
<accession>A0A1R3RJC6</accession>
<dbReference type="OMA" id="DVNEYIM"/>
<organism evidence="1 2">
    <name type="scientific">Aspergillus carbonarius (strain ITEM 5010)</name>
    <dbReference type="NCBI Taxonomy" id="602072"/>
    <lineage>
        <taxon>Eukaryota</taxon>
        <taxon>Fungi</taxon>
        <taxon>Dikarya</taxon>
        <taxon>Ascomycota</taxon>
        <taxon>Pezizomycotina</taxon>
        <taxon>Eurotiomycetes</taxon>
        <taxon>Eurotiomycetidae</taxon>
        <taxon>Eurotiales</taxon>
        <taxon>Aspergillaceae</taxon>
        <taxon>Aspergillus</taxon>
        <taxon>Aspergillus subgen. Circumdati</taxon>
    </lineage>
</organism>
<dbReference type="OrthoDB" id="4509529at2759"/>
<evidence type="ECO:0008006" key="3">
    <source>
        <dbReference type="Google" id="ProtNLM"/>
    </source>
</evidence>
<gene>
    <name evidence="1" type="ORF">ASPCADRAFT_406468</name>
</gene>
<dbReference type="AlphaFoldDB" id="A0A1R3RJC6"/>
<name>A0A1R3RJC6_ASPC5</name>
<dbReference type="EMBL" id="KV907501">
    <property type="protein sequence ID" value="OOF94579.1"/>
    <property type="molecule type" value="Genomic_DNA"/>
</dbReference>
<dbReference type="VEuPathDB" id="FungiDB:ASPCADRAFT_406468"/>
<dbReference type="Proteomes" id="UP000188318">
    <property type="component" value="Unassembled WGS sequence"/>
</dbReference>
<keyword evidence="2" id="KW-1185">Reference proteome</keyword>